<dbReference type="InterPro" id="IPR052523">
    <property type="entry name" value="Trichothecene_AcTrans"/>
</dbReference>
<name>A0A2N0XAF9_9CORY</name>
<proteinExistence type="predicted"/>
<dbReference type="CDD" id="cd04301">
    <property type="entry name" value="NAT_SF"/>
    <property type="match status" value="1"/>
</dbReference>
<keyword evidence="2" id="KW-0808">Transferase</keyword>
<evidence type="ECO:0000259" key="1">
    <source>
        <dbReference type="PROSITE" id="PS51186"/>
    </source>
</evidence>
<organism evidence="2 3">
    <name type="scientific">Corynebacterium mastitidis</name>
    <dbReference type="NCBI Taxonomy" id="161890"/>
    <lineage>
        <taxon>Bacteria</taxon>
        <taxon>Bacillati</taxon>
        <taxon>Actinomycetota</taxon>
        <taxon>Actinomycetes</taxon>
        <taxon>Mycobacteriales</taxon>
        <taxon>Corynebacteriaceae</taxon>
        <taxon>Corynebacterium</taxon>
    </lineage>
</organism>
<protein>
    <submittedName>
        <fullName evidence="2">N-acetyltransferase</fullName>
    </submittedName>
</protein>
<dbReference type="GO" id="GO:0016747">
    <property type="term" value="F:acyltransferase activity, transferring groups other than amino-acyl groups"/>
    <property type="evidence" value="ECO:0007669"/>
    <property type="project" value="InterPro"/>
</dbReference>
<dbReference type="Pfam" id="PF00583">
    <property type="entry name" value="Acetyltransf_1"/>
    <property type="match status" value="1"/>
</dbReference>
<dbReference type="PANTHER" id="PTHR42791">
    <property type="entry name" value="GNAT FAMILY ACETYLTRANSFERASE"/>
    <property type="match status" value="1"/>
</dbReference>
<sequence length="199" mass="21853">MIIRPYQPRDKERAVEILLAAFREDPAFARIAALAPGADEEAVLRALFDLQVGREYAPAGVIDVAEDEGWIYGVALWNPPGARLGLRERAQVALGYARIFGPGALTLYRHERELDAYHPAFPHWYLYALAVSPDAQGRGVGTSLLRSGMDRAGRQAIYLEASTPRSARLYESLGFAALGELPRHGAGPSELAMWRPAAR</sequence>
<feature type="domain" description="N-acetyltransferase" evidence="1">
    <location>
        <begin position="1"/>
        <end position="198"/>
    </location>
</feature>
<dbReference type="RefSeq" id="WP_101172717.1">
    <property type="nucleotide sequence ID" value="NZ_JAKRKB010000001.1"/>
</dbReference>
<dbReference type="Proteomes" id="UP000233249">
    <property type="component" value="Unassembled WGS sequence"/>
</dbReference>
<dbReference type="PANTHER" id="PTHR42791:SF1">
    <property type="entry name" value="N-ACETYLTRANSFERASE DOMAIN-CONTAINING PROTEIN"/>
    <property type="match status" value="1"/>
</dbReference>
<dbReference type="InterPro" id="IPR016181">
    <property type="entry name" value="Acyl_CoA_acyltransferase"/>
</dbReference>
<accession>A0A2N0XAF9</accession>
<dbReference type="STRING" id="1121365.GCA_000375365_01657"/>
<dbReference type="SUPFAM" id="SSF55729">
    <property type="entry name" value="Acyl-CoA N-acyltransferases (Nat)"/>
    <property type="match status" value="1"/>
</dbReference>
<dbReference type="Gene3D" id="3.40.630.30">
    <property type="match status" value="1"/>
</dbReference>
<reference evidence="2 3" key="1">
    <citation type="submission" date="2017-12" db="EMBL/GenBank/DDBJ databases">
        <title>Corynebacterium mastitidis 16-1433 Genome.</title>
        <authorList>
            <person name="Gulvik C.A."/>
        </authorList>
    </citation>
    <scope>NUCLEOTIDE SEQUENCE [LARGE SCALE GENOMIC DNA]</scope>
    <source>
        <strain evidence="2 3">16-1433</strain>
    </source>
</reference>
<dbReference type="PROSITE" id="PS51186">
    <property type="entry name" value="GNAT"/>
    <property type="match status" value="1"/>
</dbReference>
<evidence type="ECO:0000313" key="3">
    <source>
        <dbReference type="Proteomes" id="UP000233249"/>
    </source>
</evidence>
<dbReference type="OrthoDB" id="7057833at2"/>
<dbReference type="InterPro" id="IPR000182">
    <property type="entry name" value="GNAT_dom"/>
</dbReference>
<gene>
    <name evidence="2" type="ORF">CXB45_00610</name>
</gene>
<comment type="caution">
    <text evidence="2">The sequence shown here is derived from an EMBL/GenBank/DDBJ whole genome shotgun (WGS) entry which is preliminary data.</text>
</comment>
<dbReference type="EMBL" id="PJAF01000001">
    <property type="protein sequence ID" value="PKF69698.1"/>
    <property type="molecule type" value="Genomic_DNA"/>
</dbReference>
<dbReference type="AlphaFoldDB" id="A0A2N0XAF9"/>
<evidence type="ECO:0000313" key="2">
    <source>
        <dbReference type="EMBL" id="PKF69698.1"/>
    </source>
</evidence>